<accession>A0A329MTC8</accession>
<dbReference type="Pfam" id="PF00702">
    <property type="entry name" value="Hydrolase"/>
    <property type="match status" value="1"/>
</dbReference>
<evidence type="ECO:0000313" key="1">
    <source>
        <dbReference type="EMBL" id="RAV22790.1"/>
    </source>
</evidence>
<evidence type="ECO:0000313" key="2">
    <source>
        <dbReference type="Proteomes" id="UP000250369"/>
    </source>
</evidence>
<dbReference type="InterPro" id="IPR023214">
    <property type="entry name" value="HAD_sf"/>
</dbReference>
<dbReference type="InterPro" id="IPR036412">
    <property type="entry name" value="HAD-like_sf"/>
</dbReference>
<protein>
    <recommendedName>
        <fullName evidence="3">HAD family hydrolase</fullName>
    </recommendedName>
</protein>
<dbReference type="AlphaFoldDB" id="A0A329MTC8"/>
<dbReference type="SUPFAM" id="SSF56784">
    <property type="entry name" value="HAD-like"/>
    <property type="match status" value="1"/>
</dbReference>
<dbReference type="SFLD" id="SFLDS00003">
    <property type="entry name" value="Haloacid_Dehalogenase"/>
    <property type="match status" value="1"/>
</dbReference>
<dbReference type="InterPro" id="IPR006439">
    <property type="entry name" value="HAD-SF_hydro_IA"/>
</dbReference>
<dbReference type="PANTHER" id="PTHR47478">
    <property type="match status" value="1"/>
</dbReference>
<dbReference type="Gene3D" id="1.20.120.710">
    <property type="entry name" value="Haloacid dehalogenase hydrolase-like domain"/>
    <property type="match status" value="1"/>
</dbReference>
<dbReference type="NCBIfam" id="TIGR01549">
    <property type="entry name" value="HAD-SF-IA-v1"/>
    <property type="match status" value="1"/>
</dbReference>
<name>A0A329MTC8_9BACL</name>
<dbReference type="EMBL" id="QMFB01000001">
    <property type="protein sequence ID" value="RAV22790.1"/>
    <property type="molecule type" value="Genomic_DNA"/>
</dbReference>
<dbReference type="PANTHER" id="PTHR47478:SF1">
    <property type="entry name" value="PYRIMIDINE 5'-NUCLEOTIDASE YJJG"/>
    <property type="match status" value="1"/>
</dbReference>
<sequence length="249" mass="27979">MVNCSITIRGGTTLKASKLILFDLDDTLVFFDDYWAECSKAALMVHPLSRELDTELLFAEFKKLDGKLEPLYLAERITLNEFRQQRFIGALAAFQVAATIEDASRYDDLFRPTIKRFLKPDIEQVTFLDNLSRTYRLGIVSNGTLRLQMDKVEGAGLAHLFPVDSLFCSDTVGHSKPYAQIYEAALRHFDAVPEETLFVGDSWENDVVGPSRLGMQTVWLNRGGPAPASSSVQPALIIRQVTELQPYLL</sequence>
<comment type="caution">
    <text evidence="1">The sequence shown here is derived from an EMBL/GenBank/DDBJ whole genome shotgun (WGS) entry which is preliminary data.</text>
</comment>
<proteinExistence type="predicted"/>
<dbReference type="Gene3D" id="3.40.50.1000">
    <property type="entry name" value="HAD superfamily/HAD-like"/>
    <property type="match status" value="1"/>
</dbReference>
<dbReference type="Proteomes" id="UP000250369">
    <property type="component" value="Unassembled WGS sequence"/>
</dbReference>
<keyword evidence="2" id="KW-1185">Reference proteome</keyword>
<dbReference type="SFLD" id="SFLDG01129">
    <property type="entry name" value="C1.5:_HAD__Beta-PGM__Phosphata"/>
    <property type="match status" value="1"/>
</dbReference>
<reference evidence="1 2" key="1">
    <citation type="journal article" date="2009" name="Int. J. Syst. Evol. Microbiol.">
        <title>Paenibacillus contaminans sp. nov., isolated from a contaminated laboratory plate.</title>
        <authorList>
            <person name="Chou J.H."/>
            <person name="Lee J.H."/>
            <person name="Lin M.C."/>
            <person name="Chang P.S."/>
            <person name="Arun A.B."/>
            <person name="Young C.C."/>
            <person name="Chen W.M."/>
        </authorList>
    </citation>
    <scope>NUCLEOTIDE SEQUENCE [LARGE SCALE GENOMIC DNA]</scope>
    <source>
        <strain evidence="1 2">CKOBP-6</strain>
    </source>
</reference>
<gene>
    <name evidence="1" type="ORF">DQG23_00805</name>
</gene>
<organism evidence="1 2">
    <name type="scientific">Paenibacillus contaminans</name>
    <dbReference type="NCBI Taxonomy" id="450362"/>
    <lineage>
        <taxon>Bacteria</taxon>
        <taxon>Bacillati</taxon>
        <taxon>Bacillota</taxon>
        <taxon>Bacilli</taxon>
        <taxon>Bacillales</taxon>
        <taxon>Paenibacillaceae</taxon>
        <taxon>Paenibacillus</taxon>
    </lineage>
</organism>
<evidence type="ECO:0008006" key="3">
    <source>
        <dbReference type="Google" id="ProtNLM"/>
    </source>
</evidence>
<dbReference type="PRINTS" id="PR00413">
    <property type="entry name" value="HADHALOGNASE"/>
</dbReference>
<dbReference type="InterPro" id="IPR052550">
    <property type="entry name" value="Pyrimidine_5'-ntase_YjjG"/>
</dbReference>